<protein>
    <submittedName>
        <fullName evidence="2">Uncharacterized protein</fullName>
    </submittedName>
</protein>
<dbReference type="EMBL" id="CP014841">
    <property type="protein sequence ID" value="AND69708.1"/>
    <property type="molecule type" value="Genomic_DNA"/>
</dbReference>
<evidence type="ECO:0000256" key="1">
    <source>
        <dbReference type="SAM" id="MobiDB-lite"/>
    </source>
</evidence>
<evidence type="ECO:0000313" key="2">
    <source>
        <dbReference type="EMBL" id="AND69708.1"/>
    </source>
</evidence>
<gene>
    <name evidence="2" type="ORF">ATSB10_22540</name>
</gene>
<dbReference type="AlphaFoldDB" id="A0A160N2Q7"/>
<proteinExistence type="predicted"/>
<dbReference type="Proteomes" id="UP000077255">
    <property type="component" value="Chromosome"/>
</dbReference>
<feature type="region of interest" description="Disordered" evidence="1">
    <location>
        <begin position="1"/>
        <end position="28"/>
    </location>
</feature>
<keyword evidence="3" id="KW-1185">Reference proteome</keyword>
<dbReference type="KEGG" id="dtx:ATSB10_22540"/>
<sequence length="55" mass="5980">MTGSAGADARVDRGGVSRGSGALSDGCRRCQGQEDRRCEYPFVIHDTSYLDRSKK</sequence>
<organism evidence="2 3">
    <name type="scientific">Dyella thiooxydans</name>
    <dbReference type="NCBI Taxonomy" id="445710"/>
    <lineage>
        <taxon>Bacteria</taxon>
        <taxon>Pseudomonadati</taxon>
        <taxon>Pseudomonadota</taxon>
        <taxon>Gammaproteobacteria</taxon>
        <taxon>Lysobacterales</taxon>
        <taxon>Rhodanobacteraceae</taxon>
        <taxon>Dyella</taxon>
    </lineage>
</organism>
<dbReference type="STRING" id="445710.ATSB10_22540"/>
<reference evidence="2 3" key="1">
    <citation type="submission" date="2016-02" db="EMBL/GenBank/DDBJ databases">
        <title>Complete genome sequencing and analysis of ATSB10, Dyella thiooxydans isolated from rhizosphere soil of sunflower (Helianthus annuus L.).</title>
        <authorList>
            <person name="Lee Y."/>
            <person name="Hwangbo K."/>
            <person name="Chung H."/>
            <person name="Yoo J."/>
            <person name="Kim K.Y."/>
            <person name="Sa T.M."/>
            <person name="Um Y."/>
            <person name="Madhaiyan M."/>
        </authorList>
    </citation>
    <scope>NUCLEOTIDE SEQUENCE [LARGE SCALE GENOMIC DNA]</scope>
    <source>
        <strain evidence="2 3">ATSB10</strain>
    </source>
</reference>
<evidence type="ECO:0000313" key="3">
    <source>
        <dbReference type="Proteomes" id="UP000077255"/>
    </source>
</evidence>
<accession>A0A160N2Q7</accession>
<name>A0A160N2Q7_9GAMM</name>